<dbReference type="EMBL" id="SJJY01000007">
    <property type="protein sequence ID" value="TCC20090.1"/>
    <property type="molecule type" value="Genomic_DNA"/>
</dbReference>
<feature type="domain" description="Tyr recombinase" evidence="3">
    <location>
        <begin position="1"/>
        <end position="162"/>
    </location>
</feature>
<gene>
    <name evidence="4" type="ORF">E0H58_28570</name>
</gene>
<protein>
    <recommendedName>
        <fullName evidence="3">Tyr recombinase domain-containing protein</fullName>
    </recommendedName>
</protein>
<feature type="compositionally biased region" description="Polar residues" evidence="2">
    <location>
        <begin position="1"/>
        <end position="10"/>
    </location>
</feature>
<dbReference type="InterPro" id="IPR002104">
    <property type="entry name" value="Integrase_catalytic"/>
</dbReference>
<dbReference type="PROSITE" id="PS51898">
    <property type="entry name" value="TYR_RECOMBINASE"/>
    <property type="match status" value="1"/>
</dbReference>
<feature type="compositionally biased region" description="Basic and acidic residues" evidence="2">
    <location>
        <begin position="13"/>
        <end position="34"/>
    </location>
</feature>
<keyword evidence="1" id="KW-0233">DNA recombination</keyword>
<dbReference type="Proteomes" id="UP000292385">
    <property type="component" value="Unassembled WGS sequence"/>
</dbReference>
<keyword evidence="5" id="KW-1185">Reference proteome</keyword>
<evidence type="ECO:0000256" key="1">
    <source>
        <dbReference type="ARBA" id="ARBA00023172"/>
    </source>
</evidence>
<organism evidence="4 5">
    <name type="scientific">Kribbella speibonae</name>
    <dbReference type="NCBI Taxonomy" id="1572660"/>
    <lineage>
        <taxon>Bacteria</taxon>
        <taxon>Bacillati</taxon>
        <taxon>Actinomycetota</taxon>
        <taxon>Actinomycetes</taxon>
        <taxon>Propionibacteriales</taxon>
        <taxon>Kribbellaceae</taxon>
        <taxon>Kribbella</taxon>
    </lineage>
</organism>
<feature type="region of interest" description="Disordered" evidence="2">
    <location>
        <begin position="1"/>
        <end position="38"/>
    </location>
</feature>
<evidence type="ECO:0000313" key="4">
    <source>
        <dbReference type="EMBL" id="TCC20090.1"/>
    </source>
</evidence>
<proteinExistence type="predicted"/>
<accession>A0ABY2A1C6</accession>
<comment type="caution">
    <text evidence="4">The sequence shown here is derived from an EMBL/GenBank/DDBJ whole genome shotgun (WGS) entry which is preliminary data.</text>
</comment>
<dbReference type="InterPro" id="IPR011010">
    <property type="entry name" value="DNA_brk_join_enz"/>
</dbReference>
<dbReference type="RefSeq" id="WP_131465488.1">
    <property type="nucleotide sequence ID" value="NZ_SJJY01000007.1"/>
</dbReference>
<name>A0ABY2A1C6_9ACTN</name>
<evidence type="ECO:0000259" key="3">
    <source>
        <dbReference type="PROSITE" id="PS51898"/>
    </source>
</evidence>
<sequence length="178" mass="19409">MAVDGSTQQAGKRWTDDGEVREERTLKDRAENTTRRVPAPPALVRALRSHVERFGPGPDGHLFVTRAGRFGRPLPAAYCKPVHPNTVTRTWAKARAKVLTADQIAKRHAARPYDLRHAGITFQLNAGVPATQVAEWAGNSVKMVMEVYAGCIDGQTSTALKRLMLATDEDEAGPAAKN</sequence>
<dbReference type="SUPFAM" id="SSF56349">
    <property type="entry name" value="DNA breaking-rejoining enzymes"/>
    <property type="match status" value="1"/>
</dbReference>
<reference evidence="4 5" key="1">
    <citation type="submission" date="2019-02" db="EMBL/GenBank/DDBJ databases">
        <title>Kribbella capetownensis sp. nov. and Kribbella speibonae sp. nov., isolated from soil.</title>
        <authorList>
            <person name="Curtis S.M."/>
            <person name="Norton I."/>
            <person name="Everest G.J."/>
            <person name="Meyers P.R."/>
        </authorList>
    </citation>
    <scope>NUCLEOTIDE SEQUENCE [LARGE SCALE GENOMIC DNA]</scope>
    <source>
        <strain evidence="4 5">SK5</strain>
    </source>
</reference>
<dbReference type="Gene3D" id="1.10.443.10">
    <property type="entry name" value="Intergrase catalytic core"/>
    <property type="match status" value="1"/>
</dbReference>
<evidence type="ECO:0000313" key="5">
    <source>
        <dbReference type="Proteomes" id="UP000292385"/>
    </source>
</evidence>
<dbReference type="InterPro" id="IPR013762">
    <property type="entry name" value="Integrase-like_cat_sf"/>
</dbReference>
<evidence type="ECO:0000256" key="2">
    <source>
        <dbReference type="SAM" id="MobiDB-lite"/>
    </source>
</evidence>